<gene>
    <name evidence="2" type="ORF">E7272_05665</name>
</gene>
<feature type="transmembrane region" description="Helical" evidence="1">
    <location>
        <begin position="327"/>
        <end position="354"/>
    </location>
</feature>
<name>A0A927UAJ0_9FIRM</name>
<dbReference type="AlphaFoldDB" id="A0A927UAJ0"/>
<feature type="transmembrane region" description="Helical" evidence="1">
    <location>
        <begin position="413"/>
        <end position="434"/>
    </location>
</feature>
<accession>A0A927UAJ0</accession>
<organism evidence="2 3">
    <name type="scientific">Pseudobutyrivibrio ruminis</name>
    <dbReference type="NCBI Taxonomy" id="46206"/>
    <lineage>
        <taxon>Bacteria</taxon>
        <taxon>Bacillati</taxon>
        <taxon>Bacillota</taxon>
        <taxon>Clostridia</taxon>
        <taxon>Lachnospirales</taxon>
        <taxon>Lachnospiraceae</taxon>
        <taxon>Pseudobutyrivibrio</taxon>
    </lineage>
</organism>
<feature type="transmembrane region" description="Helical" evidence="1">
    <location>
        <begin position="235"/>
        <end position="257"/>
    </location>
</feature>
<evidence type="ECO:0000313" key="2">
    <source>
        <dbReference type="EMBL" id="MBE5919318.1"/>
    </source>
</evidence>
<proteinExistence type="predicted"/>
<dbReference type="Proteomes" id="UP000766246">
    <property type="component" value="Unassembled WGS sequence"/>
</dbReference>
<keyword evidence="1" id="KW-0472">Membrane</keyword>
<sequence>MEEKFSKTGVPKYIIPFTIHKELAKEKYEKATKGIPFTPDGLNKDENINKMVGLYMPYYLYDFELHDSFEYRGEHIYALGDYEYTDRANVNLSYDVDHIQIPYDASQSLDDTISSQLEPFSMEDLREFNPNYLAGFYVENSTVDMELYLGESTEKAIDYLQQKTKKETCSYPLNSEEEKKINKELINKIKSNGTEGVYLPMYFLTTSYGDRVAYSVINGQTGKTYVDMPIDKRKLFRAGFITSILIFIFLYLSSYIVSFSYDVKNLCVFAALVSSIIAYIGANLAYKIYRFDNHLDDKGYFASRENLSKEMKEQNHEQKKTKSLKKILFDFFAMLGFFGIALVIFAPAALYFMLEALIVLLHFFKFTCYLASIVLVVLALISVKEGDKKVMSLGIISWGMALIVRLINLPNDFVYYGALIVVFVVIVISVKAIVDEYNRYATHPSPQFLKTGGGLNRA</sequence>
<protein>
    <submittedName>
        <fullName evidence="2">Uncharacterized protein</fullName>
    </submittedName>
</protein>
<evidence type="ECO:0000256" key="1">
    <source>
        <dbReference type="SAM" id="Phobius"/>
    </source>
</evidence>
<comment type="caution">
    <text evidence="2">The sequence shown here is derived from an EMBL/GenBank/DDBJ whole genome shotgun (WGS) entry which is preliminary data.</text>
</comment>
<feature type="transmembrane region" description="Helical" evidence="1">
    <location>
        <begin position="360"/>
        <end position="383"/>
    </location>
</feature>
<evidence type="ECO:0000313" key="3">
    <source>
        <dbReference type="Proteomes" id="UP000766246"/>
    </source>
</evidence>
<feature type="transmembrane region" description="Helical" evidence="1">
    <location>
        <begin position="390"/>
        <end position="407"/>
    </location>
</feature>
<feature type="transmembrane region" description="Helical" evidence="1">
    <location>
        <begin position="263"/>
        <end position="286"/>
    </location>
</feature>
<keyword evidence="1" id="KW-1133">Transmembrane helix</keyword>
<dbReference type="EMBL" id="SVER01000012">
    <property type="protein sequence ID" value="MBE5919318.1"/>
    <property type="molecule type" value="Genomic_DNA"/>
</dbReference>
<keyword evidence="1" id="KW-0812">Transmembrane</keyword>
<reference evidence="2" key="1">
    <citation type="submission" date="2019-04" db="EMBL/GenBank/DDBJ databases">
        <title>Evolution of Biomass-Degrading Anaerobic Consortia Revealed by Metagenomics.</title>
        <authorList>
            <person name="Peng X."/>
        </authorList>
    </citation>
    <scope>NUCLEOTIDE SEQUENCE</scope>
    <source>
        <strain evidence="2">SIG311</strain>
    </source>
</reference>